<evidence type="ECO:0000313" key="2">
    <source>
        <dbReference type="EMBL" id="WFF82865.1"/>
    </source>
</evidence>
<sequence length="1472" mass="166391">MFTAIIEGGIGWAIGRVGDKAAEAFMNRWSEKDAKAELVEIIDVAMGSAVAAVPILAEDFRSETFIHHVVAPTVVHFLHDLTVEKPEAEIVRGYIERFVEPFLRGRSLEETLSQLFRTRQGDLEHAFSLFLTRLRPALYASKHWRDPIRDQALEEVRSTVLRIEKQLAPVTVTDFVDIDDARADAKVASQALRSWPQTISGEHIVRPELEILRQRIREHPYACTLVIGESGSGKSALFAELVGCLQSQGVVVFAIKADLLPTDVRTLNDVSKALGLRGHLLGEIEALARIAPVVVLIDQLDAVSEVMDRSSERMRLLLQIAHHFQDKKRSERVEPPVHILVSSRPFEADYDARFQSLGAEVVQLALPSQEQIHELLQRLRIPVEEIPEALSETLRRPFALRIFVDILRRGIPSRDLIASQLLNTWLISADLGDSSMRREALNFLEKLAADMTESESLWRPADVYEVQAPQAVQVAVASGIVVRQNSLVGFSHQAWLDDFQAKNFSTGHSLVNYAWERQDGLFARATVLRSLQRLRAFDTPAYEQAIDALLGNTKTRRHLRHLVVDMVAGQRKPSVRERSWLQHLVRSDVPLARRALARITAHWNDWREHFIPLAPGIMGNAELRWSVVQLLIAEAPLDSDFVVRSIAAHWNSPERDIEVLEVFSRSGQWSLPIEERLRLIFARQQLDGYMIVRYAEALGDDRAADLFKIYLEHVEISNEDRLRFHGLDKLTQRSTLAFANVLLPWFVHVASGDEPRSRGLLGAYPMSSSLPHWWDYEHTENGIFGITKAVLFACAKEYPHDFLGLIKIFDDIEVAEVQALILEGFAAAGMVLANEGVDYLLADSRRLQVGMAFITAADGVSHLVDGWSTQVFLRTMVTQLGPEQLERIRKNIESWDPYLYKAQEESDVLTRRNRRTWAERRRLSLLALLPAHVLQPRRYRQVQEWLATQPELRGSRGSRGRSMASFVRSPMSAQQMGNASDDDVFRMIDEVADNTDRRKGRAGSRRDGGTVELAHAFAAFGKTHADRALWIAEQRFRPGRHENAAGELLRVIAEDPDVDAQRVRALVWKWHREGFVTDEWRKNVAWALQALVKRDDGLINEDIELLESWIINDPQHTKERIKARLDLEERNRALNSHHKPEVEPIVFRRSPGGMRILPQDNFTLLATIASGLLGRTKPDWDGWLSVLERHVDRSEDPAIWTALLIFRGAPLLWADRPRSTQLVRTIWDSFPDAFSDKYVSDFIWHNRDLVTYEVAKEIRDSWLAGNDTGTRQAAGELLMATVLLNPDDKITSAQLEQILVGPDTPERLGALFTASAAWREASLRPGAHHVLMRFAQQATGHEASAIAGAVAYWETPVADEFTKEFLDTIASNPAVLRICLNRSFTHDLQELLLSPDFAELVLKLVECCTALIFAQDESRVRMPYGESFVSIAIALQRSTDPLRSRAMDLYERLLDGAAYGAEEAAVASLSRA</sequence>
<dbReference type="GO" id="GO:0005524">
    <property type="term" value="F:ATP binding"/>
    <property type="evidence" value="ECO:0007669"/>
    <property type="project" value="UniProtKB-KW"/>
</dbReference>
<accession>A0AAX3SS18</accession>
<proteinExistence type="predicted"/>
<feature type="domain" description="AAA+ ATPase" evidence="1">
    <location>
        <begin position="220"/>
        <end position="346"/>
    </location>
</feature>
<dbReference type="InterPro" id="IPR003593">
    <property type="entry name" value="AAA+_ATPase"/>
</dbReference>
<dbReference type="InterPro" id="IPR027417">
    <property type="entry name" value="P-loop_NTPase"/>
</dbReference>
<evidence type="ECO:0000313" key="3">
    <source>
        <dbReference type="Proteomes" id="UP001219066"/>
    </source>
</evidence>
<keyword evidence="2" id="KW-0067">ATP-binding</keyword>
<name>A0AAX3SS18_9BURK</name>
<evidence type="ECO:0000259" key="1">
    <source>
        <dbReference type="SMART" id="SM00382"/>
    </source>
</evidence>
<dbReference type="RefSeq" id="WP_277849598.1">
    <property type="nucleotide sequence ID" value="NZ_CP120956.1"/>
</dbReference>
<gene>
    <name evidence="2" type="ORF">PYR84_09250</name>
</gene>
<dbReference type="Gene3D" id="3.40.50.300">
    <property type="entry name" value="P-loop containing nucleotide triphosphate hydrolases"/>
    <property type="match status" value="1"/>
</dbReference>
<protein>
    <submittedName>
        <fullName evidence="2">ATP-binding protein</fullName>
    </submittedName>
</protein>
<dbReference type="SUPFAM" id="SSF52540">
    <property type="entry name" value="P-loop containing nucleoside triphosphate hydrolases"/>
    <property type="match status" value="1"/>
</dbReference>
<dbReference type="CDD" id="cd00009">
    <property type="entry name" value="AAA"/>
    <property type="match status" value="1"/>
</dbReference>
<dbReference type="EMBL" id="CP120956">
    <property type="protein sequence ID" value="WFF82865.1"/>
    <property type="molecule type" value="Genomic_DNA"/>
</dbReference>
<keyword evidence="2" id="KW-0547">Nucleotide-binding</keyword>
<dbReference type="SMART" id="SM00382">
    <property type="entry name" value="AAA"/>
    <property type="match status" value="1"/>
</dbReference>
<dbReference type="Proteomes" id="UP001219066">
    <property type="component" value="Chromosome"/>
</dbReference>
<reference evidence="2" key="1">
    <citation type="submission" date="2023-03" db="EMBL/GenBank/DDBJ databases">
        <title>Synergistic degradation of erythromycin by symbiotic bacteria Ery-6A and Ery-6B and application in simulated water remediation.</title>
        <authorList>
            <person name="Xu S."/>
        </authorList>
    </citation>
    <scope>NUCLEOTIDE SEQUENCE</scope>
    <source>
        <strain evidence="2">Ery-6A</strain>
    </source>
</reference>
<organism evidence="2 3">
    <name type="scientific">Delftia tsuruhatensis</name>
    <dbReference type="NCBI Taxonomy" id="180282"/>
    <lineage>
        <taxon>Bacteria</taxon>
        <taxon>Pseudomonadati</taxon>
        <taxon>Pseudomonadota</taxon>
        <taxon>Betaproteobacteria</taxon>
        <taxon>Burkholderiales</taxon>
        <taxon>Comamonadaceae</taxon>
        <taxon>Delftia</taxon>
    </lineage>
</organism>